<evidence type="ECO:0000313" key="3">
    <source>
        <dbReference type="Proteomes" id="UP000177187"/>
    </source>
</evidence>
<accession>A0A1F5EYL6</accession>
<name>A0A1F5EYL6_9BACT</name>
<sequence length="227" mass="25302">MMKRFVFPVLILVAGVAAGASTPTEPGASPPDPEPAELLYGQTFVFEDAVVGLPYNSSSHRILADDFELDEPAVLGRVVIWGIFNDHQYVSDYMVWLFADSDGMPTGNPLDGVFIVADDITFTDTGYAFGGAHIWKIDMPFDPGDEFTLDAGTRYWFAVQAQYPYTCYWVCEAYDRFSMAVYSANDGASWEDTHDAFGYDCDAFMELHGYFNPEVKETSWGEIKASF</sequence>
<organism evidence="2 3">
    <name type="scientific">Candidatus Coatesbacteria bacterium RBG_13_66_14</name>
    <dbReference type="NCBI Taxonomy" id="1817816"/>
    <lineage>
        <taxon>Bacteria</taxon>
        <taxon>Candidatus Coatesiibacteriota</taxon>
    </lineage>
</organism>
<evidence type="ECO:0008006" key="4">
    <source>
        <dbReference type="Google" id="ProtNLM"/>
    </source>
</evidence>
<evidence type="ECO:0000313" key="2">
    <source>
        <dbReference type="EMBL" id="OGD72508.1"/>
    </source>
</evidence>
<dbReference type="Proteomes" id="UP000177187">
    <property type="component" value="Unassembled WGS sequence"/>
</dbReference>
<dbReference type="AlphaFoldDB" id="A0A1F5EYL6"/>
<feature type="chain" id="PRO_5009518444" description="DUF4185 domain-containing protein" evidence="1">
    <location>
        <begin position="21"/>
        <end position="227"/>
    </location>
</feature>
<proteinExistence type="predicted"/>
<comment type="caution">
    <text evidence="2">The sequence shown here is derived from an EMBL/GenBank/DDBJ whole genome shotgun (WGS) entry which is preliminary data.</text>
</comment>
<gene>
    <name evidence="2" type="ORF">A2Y64_03160</name>
</gene>
<protein>
    <recommendedName>
        <fullName evidence="4">DUF4185 domain-containing protein</fullName>
    </recommendedName>
</protein>
<feature type="signal peptide" evidence="1">
    <location>
        <begin position="1"/>
        <end position="20"/>
    </location>
</feature>
<dbReference type="STRING" id="1817816.A2Y64_03160"/>
<keyword evidence="1" id="KW-0732">Signal</keyword>
<reference evidence="2 3" key="1">
    <citation type="journal article" date="2016" name="Nat. Commun.">
        <title>Thousands of microbial genomes shed light on interconnected biogeochemical processes in an aquifer system.</title>
        <authorList>
            <person name="Anantharaman K."/>
            <person name="Brown C.T."/>
            <person name="Hug L.A."/>
            <person name="Sharon I."/>
            <person name="Castelle C.J."/>
            <person name="Probst A.J."/>
            <person name="Thomas B.C."/>
            <person name="Singh A."/>
            <person name="Wilkins M.J."/>
            <person name="Karaoz U."/>
            <person name="Brodie E.L."/>
            <person name="Williams K.H."/>
            <person name="Hubbard S.S."/>
            <person name="Banfield J.F."/>
        </authorList>
    </citation>
    <scope>NUCLEOTIDE SEQUENCE [LARGE SCALE GENOMIC DNA]</scope>
</reference>
<evidence type="ECO:0000256" key="1">
    <source>
        <dbReference type="SAM" id="SignalP"/>
    </source>
</evidence>
<dbReference type="EMBL" id="MFAF01000118">
    <property type="protein sequence ID" value="OGD72508.1"/>
    <property type="molecule type" value="Genomic_DNA"/>
</dbReference>